<proteinExistence type="predicted"/>
<dbReference type="Pfam" id="PF07969">
    <property type="entry name" value="Amidohydro_3"/>
    <property type="match status" value="1"/>
</dbReference>
<accession>A0ABR8VP60</accession>
<name>A0ABR8VP60_9BACI</name>
<dbReference type="RefSeq" id="WP_191814133.1">
    <property type="nucleotide sequence ID" value="NZ_JACSPV010000028.1"/>
</dbReference>
<evidence type="ECO:0000313" key="3">
    <source>
        <dbReference type="Proteomes" id="UP000648182"/>
    </source>
</evidence>
<evidence type="ECO:0000259" key="1">
    <source>
        <dbReference type="Pfam" id="PF07969"/>
    </source>
</evidence>
<dbReference type="Gene3D" id="3.20.20.140">
    <property type="entry name" value="Metal-dependent hydrolases"/>
    <property type="match status" value="1"/>
</dbReference>
<keyword evidence="3" id="KW-1185">Reference proteome</keyword>
<feature type="domain" description="Amidohydrolase 3" evidence="1">
    <location>
        <begin position="2"/>
        <end position="63"/>
    </location>
</feature>
<protein>
    <submittedName>
        <fullName evidence="2">Amidohydrolase family protein</fullName>
    </submittedName>
</protein>
<evidence type="ECO:0000313" key="2">
    <source>
        <dbReference type="EMBL" id="MBD8006356.1"/>
    </source>
</evidence>
<dbReference type="SUPFAM" id="SSF51338">
    <property type="entry name" value="Composite domain of metallo-dependent hydrolases"/>
    <property type="match status" value="1"/>
</dbReference>
<comment type="caution">
    <text evidence="2">The sequence shown here is derived from an EMBL/GenBank/DDBJ whole genome shotgun (WGS) entry which is preliminary data.</text>
</comment>
<dbReference type="InterPro" id="IPR013108">
    <property type="entry name" value="Amidohydro_3"/>
</dbReference>
<organism evidence="2 3">
    <name type="scientific">Bacillus norwichensis</name>
    <dbReference type="NCBI Taxonomy" id="2762217"/>
    <lineage>
        <taxon>Bacteria</taxon>
        <taxon>Bacillati</taxon>
        <taxon>Bacillota</taxon>
        <taxon>Bacilli</taxon>
        <taxon>Bacillales</taxon>
        <taxon>Bacillaceae</taxon>
        <taxon>Bacillus</taxon>
    </lineage>
</organism>
<dbReference type="Gene3D" id="2.30.40.10">
    <property type="entry name" value="Urease, subunit C, domain 1"/>
    <property type="match status" value="1"/>
</dbReference>
<dbReference type="InterPro" id="IPR011059">
    <property type="entry name" value="Metal-dep_hydrolase_composite"/>
</dbReference>
<gene>
    <name evidence="2" type="ORF">H9631_14840</name>
</gene>
<sequence length="87" mass="9597">MTLSKVIKAYTSGSAYGTLREIELGTLEEGKLADIVVLEQKFFEILAEDIQNTGVELTIADGRLQGSSTSIIEKNRRAPVLFLSMNY</sequence>
<dbReference type="EMBL" id="JACSPV010000028">
    <property type="protein sequence ID" value="MBD8006356.1"/>
    <property type="molecule type" value="Genomic_DNA"/>
</dbReference>
<dbReference type="Proteomes" id="UP000648182">
    <property type="component" value="Unassembled WGS sequence"/>
</dbReference>
<reference evidence="2 3" key="1">
    <citation type="submission" date="2020-08" db="EMBL/GenBank/DDBJ databases">
        <title>A Genomic Blueprint of the Chicken Gut Microbiome.</title>
        <authorList>
            <person name="Gilroy R."/>
            <person name="Ravi A."/>
            <person name="Getino M."/>
            <person name="Pursley I."/>
            <person name="Horton D.L."/>
            <person name="Alikhan N.-F."/>
            <person name="Baker D."/>
            <person name="Gharbi K."/>
            <person name="Hall N."/>
            <person name="Watson M."/>
            <person name="Adriaenssens E.M."/>
            <person name="Foster-Nyarko E."/>
            <person name="Jarju S."/>
            <person name="Secka A."/>
            <person name="Antonio M."/>
            <person name="Oren A."/>
            <person name="Chaudhuri R."/>
            <person name="La Ragione R.M."/>
            <person name="Hildebrand F."/>
            <person name="Pallen M.J."/>
        </authorList>
    </citation>
    <scope>NUCLEOTIDE SEQUENCE [LARGE SCALE GENOMIC DNA]</scope>
    <source>
        <strain evidence="2 3">Sa1BUA2</strain>
    </source>
</reference>